<evidence type="ECO:0000313" key="2">
    <source>
        <dbReference type="EMBL" id="RDH24072.1"/>
    </source>
</evidence>
<feature type="transmembrane region" description="Helical" evidence="1">
    <location>
        <begin position="43"/>
        <end position="63"/>
    </location>
</feature>
<keyword evidence="1" id="KW-0812">Transmembrane</keyword>
<name>A0A370CE51_ASPNG</name>
<keyword evidence="1" id="KW-1133">Transmembrane helix</keyword>
<sequence>MMRDVKLNSSGHQTLRNYRHVLYLLPVSILWVFNLTWAHDQYFSLQIIEHILFLSLFWSLVGLPYTQDQEQLAQCFTPVLIHGSNLTYPGS</sequence>
<feature type="transmembrane region" description="Helical" evidence="1">
    <location>
        <begin position="21"/>
        <end position="37"/>
    </location>
</feature>
<evidence type="ECO:0000313" key="3">
    <source>
        <dbReference type="Proteomes" id="UP000253845"/>
    </source>
</evidence>
<dbReference type="EMBL" id="KZ851903">
    <property type="protein sequence ID" value="RDH24072.1"/>
    <property type="molecule type" value="Genomic_DNA"/>
</dbReference>
<keyword evidence="1" id="KW-0472">Membrane</keyword>
<organism evidence="2 3">
    <name type="scientific">Aspergillus niger ATCC 13496</name>
    <dbReference type="NCBI Taxonomy" id="1353008"/>
    <lineage>
        <taxon>Eukaryota</taxon>
        <taxon>Fungi</taxon>
        <taxon>Dikarya</taxon>
        <taxon>Ascomycota</taxon>
        <taxon>Pezizomycotina</taxon>
        <taxon>Eurotiomycetes</taxon>
        <taxon>Eurotiomycetidae</taxon>
        <taxon>Eurotiales</taxon>
        <taxon>Aspergillaceae</taxon>
        <taxon>Aspergillus</taxon>
        <taxon>Aspergillus subgen. Circumdati</taxon>
    </lineage>
</organism>
<gene>
    <name evidence="2" type="ORF">M747DRAFT_137772</name>
</gene>
<evidence type="ECO:0000256" key="1">
    <source>
        <dbReference type="SAM" id="Phobius"/>
    </source>
</evidence>
<reference evidence="2 3" key="1">
    <citation type="submission" date="2018-07" db="EMBL/GenBank/DDBJ databases">
        <title>Section-level genome sequencing of Aspergillus section Nigri to investigate inter- and intra-species variation.</title>
        <authorList>
            <consortium name="DOE Joint Genome Institute"/>
            <person name="Vesth T.C."/>
            <person name="Nybo J.L."/>
            <person name="Theobald S."/>
            <person name="Frisvad J.C."/>
            <person name="Larsen T.O."/>
            <person name="Nielsen K.F."/>
            <person name="Hoof J.B."/>
            <person name="Brandl J."/>
            <person name="Salamov A."/>
            <person name="Riley R."/>
            <person name="Gladden J.M."/>
            <person name="Phatale P."/>
            <person name="Nielsen M.T."/>
            <person name="Lyhne E.K."/>
            <person name="Kogle M.E."/>
            <person name="Strasser K."/>
            <person name="McDonnell E."/>
            <person name="Barry K."/>
            <person name="Clum A."/>
            <person name="Chen C."/>
            <person name="Nolan M."/>
            <person name="Sandor L."/>
            <person name="Kuo A."/>
            <person name="Lipzen A."/>
            <person name="Hainaut M."/>
            <person name="Drula E."/>
            <person name="Tsang A."/>
            <person name="Magnuson J.K."/>
            <person name="Henrissat B."/>
            <person name="Wiebenga A."/>
            <person name="Simmons B.A."/>
            <person name="Makela M.R."/>
            <person name="De vries R.P."/>
            <person name="Grigoriev I.V."/>
            <person name="Mortensen U.H."/>
            <person name="Baker S.E."/>
            <person name="Andersen M.R."/>
        </authorList>
    </citation>
    <scope>NUCLEOTIDE SEQUENCE [LARGE SCALE GENOMIC DNA]</scope>
    <source>
        <strain evidence="2 3">ATCC 13496</strain>
    </source>
</reference>
<protein>
    <submittedName>
        <fullName evidence="2">Uncharacterized protein</fullName>
    </submittedName>
</protein>
<proteinExistence type="predicted"/>
<dbReference type="VEuPathDB" id="FungiDB:M747DRAFT_137772"/>
<accession>A0A370CE51</accession>
<dbReference type="AlphaFoldDB" id="A0A370CE51"/>
<dbReference type="Proteomes" id="UP000253845">
    <property type="component" value="Unassembled WGS sequence"/>
</dbReference>